<feature type="transmembrane region" description="Helical" evidence="1">
    <location>
        <begin position="137"/>
        <end position="156"/>
    </location>
</feature>
<evidence type="ECO:0000313" key="2">
    <source>
        <dbReference type="EMBL" id="UUI65456.1"/>
    </source>
</evidence>
<name>A0ABY5K7R8_9CELL</name>
<keyword evidence="3" id="KW-1185">Reference proteome</keyword>
<dbReference type="RefSeq" id="WP_227564738.1">
    <property type="nucleotide sequence ID" value="NZ_CP101989.1"/>
</dbReference>
<reference evidence="2 3" key="1">
    <citation type="submission" date="2022-07" db="EMBL/GenBank/DDBJ databases">
        <title>Novel species in genus cellulomonas.</title>
        <authorList>
            <person name="Ye L."/>
        </authorList>
    </citation>
    <scope>NUCLEOTIDE SEQUENCE [LARGE SCALE GENOMIC DNA]</scope>
    <source>
        <strain evidence="3">zg-Y908</strain>
    </source>
</reference>
<feature type="transmembrane region" description="Helical" evidence="1">
    <location>
        <begin position="92"/>
        <end position="117"/>
    </location>
</feature>
<accession>A0ABY5K7R8</accession>
<keyword evidence="1" id="KW-0472">Membrane</keyword>
<keyword evidence="1" id="KW-0812">Transmembrane</keyword>
<organism evidence="2 3">
    <name type="scientific">Cellulomonas wangsupingiae</name>
    <dbReference type="NCBI Taxonomy" id="2968085"/>
    <lineage>
        <taxon>Bacteria</taxon>
        <taxon>Bacillati</taxon>
        <taxon>Actinomycetota</taxon>
        <taxon>Actinomycetes</taxon>
        <taxon>Micrococcales</taxon>
        <taxon>Cellulomonadaceae</taxon>
        <taxon>Cellulomonas</taxon>
    </lineage>
</organism>
<dbReference type="InterPro" id="IPR025058">
    <property type="entry name" value="DUF3995"/>
</dbReference>
<keyword evidence="1" id="KW-1133">Transmembrane helix</keyword>
<feature type="transmembrane region" description="Helical" evidence="1">
    <location>
        <begin position="57"/>
        <end position="80"/>
    </location>
</feature>
<proteinExistence type="predicted"/>
<dbReference type="Proteomes" id="UP001317322">
    <property type="component" value="Chromosome"/>
</dbReference>
<evidence type="ECO:0000256" key="1">
    <source>
        <dbReference type="SAM" id="Phobius"/>
    </source>
</evidence>
<gene>
    <name evidence="2" type="ORF">NP075_01565</name>
</gene>
<dbReference type="EMBL" id="CP101989">
    <property type="protein sequence ID" value="UUI65456.1"/>
    <property type="molecule type" value="Genomic_DNA"/>
</dbReference>
<dbReference type="Pfam" id="PF13160">
    <property type="entry name" value="DUF3995"/>
    <property type="match status" value="1"/>
</dbReference>
<feature type="transmembrane region" description="Helical" evidence="1">
    <location>
        <begin position="12"/>
        <end position="33"/>
    </location>
</feature>
<evidence type="ECO:0000313" key="3">
    <source>
        <dbReference type="Proteomes" id="UP001317322"/>
    </source>
</evidence>
<sequence length="165" mass="17847">MEPERRAWVPPAWVAWGAVVAAFAFAAVSLLWATGSTLGLDTLGGSVERLGRGRDPALLAANAVALVLKLLGGVLALALVQPWGRRLPQRPLLALGWLGSAVLVVYGVLQVTTLALVAAHVLVPDEPLSDRALRWRLLLWEPWFLVWGLLLAGATLRCRRLRRGV</sequence>
<protein>
    <submittedName>
        <fullName evidence="2">DUF3995 domain-containing protein</fullName>
    </submittedName>
</protein>